<evidence type="ECO:0000259" key="3">
    <source>
        <dbReference type="Pfam" id="PF14346"/>
    </source>
</evidence>
<keyword evidence="2" id="KW-0732">Signal</keyword>
<evidence type="ECO:0000256" key="2">
    <source>
        <dbReference type="SAM" id="SignalP"/>
    </source>
</evidence>
<feature type="signal peptide" evidence="2">
    <location>
        <begin position="1"/>
        <end position="23"/>
    </location>
</feature>
<gene>
    <name evidence="4" type="ORF">C0039_13325</name>
</gene>
<evidence type="ECO:0000313" key="5">
    <source>
        <dbReference type="Proteomes" id="UP000235005"/>
    </source>
</evidence>
<feature type="domain" description="DUF4398" evidence="3">
    <location>
        <begin position="36"/>
        <end position="110"/>
    </location>
</feature>
<sequence length="130" mass="14142">MMRKCRFSLRSVTAVMLVGGTLALTQGCSSTPRPDAEVAGASAALMSAESSEATLYAPVPMDRAKDKLRRAQQAIERKDFDEARRLSEEAQADAELAHAITSKTRAQTALSDLETSIEMLRSEILRGQQN</sequence>
<accession>A0A2N5X0Z8</accession>
<dbReference type="Pfam" id="PF14346">
    <property type="entry name" value="DUF4398"/>
    <property type="match status" value="1"/>
</dbReference>
<evidence type="ECO:0000313" key="4">
    <source>
        <dbReference type="EMBL" id="PLW68169.1"/>
    </source>
</evidence>
<keyword evidence="1" id="KW-0175">Coiled coil</keyword>
<dbReference type="RefSeq" id="WP_084179360.1">
    <property type="nucleotide sequence ID" value="NZ_PKUS01000018.1"/>
</dbReference>
<evidence type="ECO:0000256" key="1">
    <source>
        <dbReference type="SAM" id="Coils"/>
    </source>
</evidence>
<feature type="chain" id="PRO_5014633192" evidence="2">
    <location>
        <begin position="24"/>
        <end position="130"/>
    </location>
</feature>
<comment type="caution">
    <text evidence="4">The sequence shown here is derived from an EMBL/GenBank/DDBJ whole genome shotgun (WGS) entry which is preliminary data.</text>
</comment>
<feature type="coiled-coil region" evidence="1">
    <location>
        <begin position="61"/>
        <end position="123"/>
    </location>
</feature>
<dbReference type="OrthoDB" id="9968605at2"/>
<dbReference type="Proteomes" id="UP000235005">
    <property type="component" value="Unassembled WGS sequence"/>
</dbReference>
<proteinExistence type="predicted"/>
<organism evidence="4 5">
    <name type="scientific">Pseudohalioglobus lutimaris</name>
    <dbReference type="NCBI Taxonomy" id="1737061"/>
    <lineage>
        <taxon>Bacteria</taxon>
        <taxon>Pseudomonadati</taxon>
        <taxon>Pseudomonadota</taxon>
        <taxon>Gammaproteobacteria</taxon>
        <taxon>Cellvibrionales</taxon>
        <taxon>Halieaceae</taxon>
        <taxon>Pseudohalioglobus</taxon>
    </lineage>
</organism>
<dbReference type="PROSITE" id="PS51257">
    <property type="entry name" value="PROKAR_LIPOPROTEIN"/>
    <property type="match status" value="1"/>
</dbReference>
<name>A0A2N5X0Z8_9GAMM</name>
<dbReference type="EMBL" id="PKUS01000018">
    <property type="protein sequence ID" value="PLW68169.1"/>
    <property type="molecule type" value="Genomic_DNA"/>
</dbReference>
<dbReference type="AlphaFoldDB" id="A0A2N5X0Z8"/>
<dbReference type="Gene3D" id="1.20.1270.390">
    <property type="match status" value="1"/>
</dbReference>
<protein>
    <submittedName>
        <fullName evidence="4">DUF4398 domain-containing protein</fullName>
    </submittedName>
</protein>
<dbReference type="InterPro" id="IPR025511">
    <property type="entry name" value="DUF4398"/>
</dbReference>
<keyword evidence="5" id="KW-1185">Reference proteome</keyword>
<reference evidence="4 5" key="1">
    <citation type="submission" date="2018-01" db="EMBL/GenBank/DDBJ databases">
        <title>The draft genome sequence of Halioglobus lutimaris HF004.</title>
        <authorList>
            <person name="Du Z.-J."/>
            <person name="Shi M.-J."/>
        </authorList>
    </citation>
    <scope>NUCLEOTIDE SEQUENCE [LARGE SCALE GENOMIC DNA]</scope>
    <source>
        <strain evidence="4 5">HF004</strain>
    </source>
</reference>